<reference evidence="1" key="1">
    <citation type="submission" date="2024-02" db="EMBL/GenBank/DDBJ databases">
        <authorList>
            <consortium name="ELIXIR-Norway"/>
            <consortium name="Elixir Norway"/>
        </authorList>
    </citation>
    <scope>NUCLEOTIDE SEQUENCE</scope>
</reference>
<dbReference type="EMBL" id="OZ019909">
    <property type="protein sequence ID" value="CAK9208933.1"/>
    <property type="molecule type" value="Genomic_DNA"/>
</dbReference>
<name>A0ABP0TYZ5_9BRYO</name>
<dbReference type="Proteomes" id="UP001497512">
    <property type="component" value="Chromosome 17"/>
</dbReference>
<evidence type="ECO:0000313" key="2">
    <source>
        <dbReference type="Proteomes" id="UP001497512"/>
    </source>
</evidence>
<gene>
    <name evidence="1" type="ORF">CSSPTR1EN2_LOCUS9431</name>
</gene>
<protein>
    <recommendedName>
        <fullName evidence="3">Secreted protein</fullName>
    </recommendedName>
</protein>
<organism evidence="1 2">
    <name type="scientific">Sphagnum troendelagicum</name>
    <dbReference type="NCBI Taxonomy" id="128251"/>
    <lineage>
        <taxon>Eukaryota</taxon>
        <taxon>Viridiplantae</taxon>
        <taxon>Streptophyta</taxon>
        <taxon>Embryophyta</taxon>
        <taxon>Bryophyta</taxon>
        <taxon>Sphagnophytina</taxon>
        <taxon>Sphagnopsida</taxon>
        <taxon>Sphagnales</taxon>
        <taxon>Sphagnaceae</taxon>
        <taxon>Sphagnum</taxon>
    </lineage>
</organism>
<evidence type="ECO:0008006" key="3">
    <source>
        <dbReference type="Google" id="ProtNLM"/>
    </source>
</evidence>
<proteinExistence type="predicted"/>
<keyword evidence="2" id="KW-1185">Reference proteome</keyword>
<sequence length="139" mass="15049">MRMMRKLVRSNDVVADRFLLLLSLGLQLHALVSLLRLVDAGGGVSSLSLSGSINVSQTLVSPHDVFKLGFYSLQQSNTNSCCVLARNLVLAGSTYYASVDGQSRCAPKQLRVLAAFGKWGSSSLSLRAERSSRLAILQY</sequence>
<evidence type="ECO:0000313" key="1">
    <source>
        <dbReference type="EMBL" id="CAK9208933.1"/>
    </source>
</evidence>
<accession>A0ABP0TYZ5</accession>